<dbReference type="GO" id="GO:0016020">
    <property type="term" value="C:membrane"/>
    <property type="evidence" value="ECO:0007669"/>
    <property type="project" value="UniProtKB-SubCell"/>
</dbReference>
<evidence type="ECO:0000259" key="6">
    <source>
        <dbReference type="PROSITE" id="PS50004"/>
    </source>
</evidence>
<dbReference type="RefSeq" id="XP_004030430.1">
    <property type="nucleotide sequence ID" value="XM_004030382.1"/>
</dbReference>
<accession>G0R011</accession>
<dbReference type="InterPro" id="IPR000008">
    <property type="entry name" value="C2_dom"/>
</dbReference>
<dbReference type="SMART" id="SM01202">
    <property type="entry name" value="FerI"/>
    <property type="match status" value="1"/>
</dbReference>
<dbReference type="PROSITE" id="PS50004">
    <property type="entry name" value="C2"/>
    <property type="match status" value="1"/>
</dbReference>
<evidence type="ECO:0000256" key="2">
    <source>
        <dbReference type="ARBA" id="ARBA00022692"/>
    </source>
</evidence>
<dbReference type="PANTHER" id="PTHR12546:SF33">
    <property type="entry name" value="SPERM VESICLE FUSION PROTEIN FER-1"/>
    <property type="match status" value="1"/>
</dbReference>
<dbReference type="Pfam" id="PF00168">
    <property type="entry name" value="C2"/>
    <property type="match status" value="1"/>
</dbReference>
<feature type="domain" description="C2" evidence="6">
    <location>
        <begin position="1"/>
        <end position="106"/>
    </location>
</feature>
<dbReference type="SUPFAM" id="SSF49562">
    <property type="entry name" value="C2 domain (Calcium/lipid-binding domain, CaLB)"/>
    <property type="match status" value="1"/>
</dbReference>
<comment type="subcellular location">
    <subcellularLocation>
        <location evidence="1">Membrane</location>
        <topology evidence="1">Single-pass membrane protein</topology>
    </subcellularLocation>
</comment>
<dbReference type="EMBL" id="GL984174">
    <property type="protein sequence ID" value="EGR29194.1"/>
    <property type="molecule type" value="Genomic_DNA"/>
</dbReference>
<gene>
    <name evidence="7" type="ORF">IMG5_161100</name>
</gene>
<protein>
    <recommendedName>
        <fullName evidence="6">C2 domain-containing protein</fullName>
    </recommendedName>
</protein>
<evidence type="ECO:0000256" key="1">
    <source>
        <dbReference type="ARBA" id="ARBA00004167"/>
    </source>
</evidence>
<evidence type="ECO:0000256" key="4">
    <source>
        <dbReference type="ARBA" id="ARBA00022989"/>
    </source>
</evidence>
<keyword evidence="4" id="KW-1133">Transmembrane helix</keyword>
<dbReference type="OrthoDB" id="270970at2759"/>
<evidence type="ECO:0000256" key="3">
    <source>
        <dbReference type="ARBA" id="ARBA00022737"/>
    </source>
</evidence>
<dbReference type="InterPro" id="IPR012968">
    <property type="entry name" value="FerIin_dom"/>
</dbReference>
<dbReference type="eggNOG" id="KOG1326">
    <property type="taxonomic scope" value="Eukaryota"/>
</dbReference>
<dbReference type="AlphaFoldDB" id="G0R011"/>
<dbReference type="InterPro" id="IPR037721">
    <property type="entry name" value="Ferlin"/>
</dbReference>
<evidence type="ECO:0000313" key="7">
    <source>
        <dbReference type="EMBL" id="EGR29194.1"/>
    </source>
</evidence>
<dbReference type="Proteomes" id="UP000008983">
    <property type="component" value="Unassembled WGS sequence"/>
</dbReference>
<dbReference type="GeneID" id="14905287"/>
<keyword evidence="2" id="KW-0812">Transmembrane</keyword>
<dbReference type="SMART" id="SM00239">
    <property type="entry name" value="C2"/>
    <property type="match status" value="1"/>
</dbReference>
<dbReference type="InParanoid" id="G0R011"/>
<reference evidence="7 8" key="1">
    <citation type="submission" date="2011-07" db="EMBL/GenBank/DDBJ databases">
        <authorList>
            <person name="Coyne R."/>
            <person name="Brami D."/>
            <person name="Johnson J."/>
            <person name="Hostetler J."/>
            <person name="Hannick L."/>
            <person name="Clark T."/>
            <person name="Cassidy-Hanley D."/>
            <person name="Inman J."/>
        </authorList>
    </citation>
    <scope>NUCLEOTIDE SEQUENCE [LARGE SCALE GENOMIC DNA]</scope>
    <source>
        <strain evidence="7 8">G5</strain>
    </source>
</reference>
<dbReference type="GO" id="GO:0007009">
    <property type="term" value="P:plasma membrane organization"/>
    <property type="evidence" value="ECO:0007669"/>
    <property type="project" value="TreeGrafter"/>
</dbReference>
<evidence type="ECO:0000256" key="5">
    <source>
        <dbReference type="ARBA" id="ARBA00023136"/>
    </source>
</evidence>
<sequence length="249" mass="28878">MILTIIEARNLISNSSDGSDPFVKITVANLTSQVTDMKSNANTVVFNQSFTFKDLKLNKIEFENQEILIQVFDQNPFKQNELVGQQSIGISTLYKSNNHEFFKVWLPLINPQYGIQSRGALLISCYIIGVSDRPPVHDINEYNENNDVFFFNNIPDEQLTNEQLQLKQNLKKGVVSLPKPEIINDKLQFLVSIVRGEDFPILQYSSYLFLVEQEVMYQQLKQQRILKSQAIKPEWFSLFIFQFLMIELL</sequence>
<keyword evidence="8" id="KW-1185">Reference proteome</keyword>
<evidence type="ECO:0000313" key="8">
    <source>
        <dbReference type="Proteomes" id="UP000008983"/>
    </source>
</evidence>
<keyword evidence="3" id="KW-0677">Repeat</keyword>
<name>G0R011_ICHMU</name>
<dbReference type="PANTHER" id="PTHR12546">
    <property type="entry name" value="FER-1-LIKE"/>
    <property type="match status" value="1"/>
</dbReference>
<dbReference type="InterPro" id="IPR035892">
    <property type="entry name" value="C2_domain_sf"/>
</dbReference>
<proteinExistence type="predicted"/>
<keyword evidence="5" id="KW-0472">Membrane</keyword>
<dbReference type="Gene3D" id="2.60.40.150">
    <property type="entry name" value="C2 domain"/>
    <property type="match status" value="1"/>
</dbReference>
<dbReference type="CDD" id="cd00030">
    <property type="entry name" value="C2"/>
    <property type="match status" value="1"/>
</dbReference>
<organism evidence="7 8">
    <name type="scientific">Ichthyophthirius multifiliis</name>
    <name type="common">White spot disease agent</name>
    <name type="synonym">Ich</name>
    <dbReference type="NCBI Taxonomy" id="5932"/>
    <lineage>
        <taxon>Eukaryota</taxon>
        <taxon>Sar</taxon>
        <taxon>Alveolata</taxon>
        <taxon>Ciliophora</taxon>
        <taxon>Intramacronucleata</taxon>
        <taxon>Oligohymenophorea</taxon>
        <taxon>Hymenostomatida</taxon>
        <taxon>Ophryoglenina</taxon>
        <taxon>Ichthyophthirius</taxon>
    </lineage>
</organism>